<dbReference type="Pfam" id="PF00158">
    <property type="entry name" value="Sigma54_activat"/>
    <property type="match status" value="1"/>
</dbReference>
<dbReference type="PANTHER" id="PTHR32071:SF77">
    <property type="entry name" value="TRANSCRIPTIONAL REGULATORY PROTEIN"/>
    <property type="match status" value="1"/>
</dbReference>
<dbReference type="InterPro" id="IPR002078">
    <property type="entry name" value="Sigma_54_int"/>
</dbReference>
<dbReference type="InterPro" id="IPR002197">
    <property type="entry name" value="HTH_Fis"/>
</dbReference>
<dbReference type="GO" id="GO:0006355">
    <property type="term" value="P:regulation of DNA-templated transcription"/>
    <property type="evidence" value="ECO:0007669"/>
    <property type="project" value="InterPro"/>
</dbReference>
<evidence type="ECO:0000259" key="6">
    <source>
        <dbReference type="PROSITE" id="PS50045"/>
    </source>
</evidence>
<dbReference type="InterPro" id="IPR003593">
    <property type="entry name" value="AAA+_ATPase"/>
</dbReference>
<dbReference type="GO" id="GO:0043565">
    <property type="term" value="F:sequence-specific DNA binding"/>
    <property type="evidence" value="ECO:0007669"/>
    <property type="project" value="InterPro"/>
</dbReference>
<accession>A0A2W5FR42</accession>
<dbReference type="SUPFAM" id="SSF52540">
    <property type="entry name" value="P-loop containing nucleoside triphosphate hydrolases"/>
    <property type="match status" value="1"/>
</dbReference>
<evidence type="ECO:0000256" key="4">
    <source>
        <dbReference type="ARBA" id="ARBA00023125"/>
    </source>
</evidence>
<dbReference type="InterPro" id="IPR025662">
    <property type="entry name" value="Sigma_54_int_dom_ATP-bd_1"/>
</dbReference>
<dbReference type="FunFam" id="3.40.50.300:FF:000006">
    <property type="entry name" value="DNA-binding transcriptional regulator NtrC"/>
    <property type="match status" value="1"/>
</dbReference>
<evidence type="ECO:0000256" key="1">
    <source>
        <dbReference type="ARBA" id="ARBA00022741"/>
    </source>
</evidence>
<dbReference type="Pfam" id="PF01590">
    <property type="entry name" value="GAF"/>
    <property type="match status" value="1"/>
</dbReference>
<dbReference type="PROSITE" id="PS50045">
    <property type="entry name" value="SIGMA54_INTERACT_4"/>
    <property type="match status" value="1"/>
</dbReference>
<dbReference type="PROSITE" id="PS00676">
    <property type="entry name" value="SIGMA54_INTERACT_2"/>
    <property type="match status" value="1"/>
</dbReference>
<organism evidence="7 8">
    <name type="scientific">Roseateles depolymerans</name>
    <dbReference type="NCBI Taxonomy" id="76731"/>
    <lineage>
        <taxon>Bacteria</taxon>
        <taxon>Pseudomonadati</taxon>
        <taxon>Pseudomonadota</taxon>
        <taxon>Betaproteobacteria</taxon>
        <taxon>Burkholderiales</taxon>
        <taxon>Sphaerotilaceae</taxon>
        <taxon>Roseateles</taxon>
    </lineage>
</organism>
<dbReference type="InterPro" id="IPR003018">
    <property type="entry name" value="GAF"/>
</dbReference>
<dbReference type="Gene3D" id="3.40.50.300">
    <property type="entry name" value="P-loop containing nucleotide triphosphate hydrolases"/>
    <property type="match status" value="1"/>
</dbReference>
<dbReference type="PANTHER" id="PTHR32071">
    <property type="entry name" value="TRANSCRIPTIONAL REGULATORY PROTEIN"/>
    <property type="match status" value="1"/>
</dbReference>
<dbReference type="Gene3D" id="3.30.450.40">
    <property type="match status" value="1"/>
</dbReference>
<dbReference type="InterPro" id="IPR027417">
    <property type="entry name" value="P-loop_NTPase"/>
</dbReference>
<evidence type="ECO:0000256" key="3">
    <source>
        <dbReference type="ARBA" id="ARBA00023015"/>
    </source>
</evidence>
<evidence type="ECO:0000256" key="2">
    <source>
        <dbReference type="ARBA" id="ARBA00022840"/>
    </source>
</evidence>
<dbReference type="PRINTS" id="PR01590">
    <property type="entry name" value="HTHFIS"/>
</dbReference>
<evidence type="ECO:0000313" key="8">
    <source>
        <dbReference type="Proteomes" id="UP000249633"/>
    </source>
</evidence>
<sequence>MPASEAPTPPDRLRLARRQWLDQGAVSDGLLAGPLQASWARCRDYGLAPLGRPQGAPHASAAQLARALEHRHALVSHARPVMAFLNEQVQGSDSLVLLADAHGLLLHAQGDAQFADRAARVALRPGAQWSEQWRGTNAIGTALADGQPLVVHAGEHYLERNGFLTCAAAPIADPGGQLIGVLDISGDRRGYHRHTLALVRSGARMVEHQLFSARHGAGIVMRLHAQAEGLGTITEGLVALSEDGWIVGATTAGLELLGLARHDIAAATVERVFGCELAQLLAQGQAPRPLPRPASAGGRMPALWMRLDPGHTLRRGSVPTGPATTQAPAAATPTRAPQLARALPPQPPAHDDALAALDSGDAAWHALLARARRVLDKPAIPLLLHGETGTGKDVLARALHASSARRGQPFVAVNCAALPDTLIEAELFGYRPGAFTGASRQGAPGRIREAHGGTLFLDEIGDMPLALQARLLRVLEDRQVTPLGGGPATAVDFRLVCASHRRLKDEVAAGRFREDLYYRLNGLTLSLPPLRERTDLSELLARLLHAEAPDRRLDVDAEALALLSRCRWPGNVRQLAQMVRTAVALLDDDATRLTLEALPEDLRAEVVGEAPLAPAAGAATASHADVEDLRQLTDARIRATLAAVGGNVSEAARRLGVSRNTLYRRVK</sequence>
<keyword evidence="1" id="KW-0547">Nucleotide-binding</keyword>
<dbReference type="InterPro" id="IPR009057">
    <property type="entry name" value="Homeodomain-like_sf"/>
</dbReference>
<dbReference type="SUPFAM" id="SSF55781">
    <property type="entry name" value="GAF domain-like"/>
    <property type="match status" value="1"/>
</dbReference>
<dbReference type="Gene3D" id="1.10.8.60">
    <property type="match status" value="1"/>
</dbReference>
<proteinExistence type="predicted"/>
<protein>
    <submittedName>
        <fullName evidence="7">Sigma-54-dependent Fis family transcriptional regulator</fullName>
    </submittedName>
</protein>
<dbReference type="InterPro" id="IPR058031">
    <property type="entry name" value="AAA_lid_NorR"/>
</dbReference>
<evidence type="ECO:0000313" key="7">
    <source>
        <dbReference type="EMBL" id="PZP33472.1"/>
    </source>
</evidence>
<dbReference type="AlphaFoldDB" id="A0A2W5FR42"/>
<keyword evidence="5" id="KW-0804">Transcription</keyword>
<name>A0A2W5FR42_9BURK</name>
<dbReference type="Pfam" id="PF25601">
    <property type="entry name" value="AAA_lid_14"/>
    <property type="match status" value="1"/>
</dbReference>
<dbReference type="SMART" id="SM00382">
    <property type="entry name" value="AAA"/>
    <property type="match status" value="1"/>
</dbReference>
<evidence type="ECO:0000256" key="5">
    <source>
        <dbReference type="ARBA" id="ARBA00023163"/>
    </source>
</evidence>
<comment type="caution">
    <text evidence="7">The sequence shown here is derived from an EMBL/GenBank/DDBJ whole genome shotgun (WGS) entry which is preliminary data.</text>
</comment>
<dbReference type="Gene3D" id="1.10.10.60">
    <property type="entry name" value="Homeodomain-like"/>
    <property type="match status" value="1"/>
</dbReference>
<dbReference type="GO" id="GO:0005524">
    <property type="term" value="F:ATP binding"/>
    <property type="evidence" value="ECO:0007669"/>
    <property type="project" value="UniProtKB-KW"/>
</dbReference>
<dbReference type="InterPro" id="IPR025943">
    <property type="entry name" value="Sigma_54_int_dom_ATP-bd_2"/>
</dbReference>
<dbReference type="Pfam" id="PF02954">
    <property type="entry name" value="HTH_8"/>
    <property type="match status" value="1"/>
</dbReference>
<reference evidence="7 8" key="1">
    <citation type="submission" date="2017-08" db="EMBL/GenBank/DDBJ databases">
        <title>Infants hospitalized years apart are colonized by the same room-sourced microbial strains.</title>
        <authorList>
            <person name="Brooks B."/>
            <person name="Olm M.R."/>
            <person name="Firek B.A."/>
            <person name="Baker R."/>
            <person name="Thomas B.C."/>
            <person name="Morowitz M.J."/>
            <person name="Banfield J.F."/>
        </authorList>
    </citation>
    <scope>NUCLEOTIDE SEQUENCE [LARGE SCALE GENOMIC DNA]</scope>
    <source>
        <strain evidence="7">S2_012_000_R2_81</strain>
    </source>
</reference>
<dbReference type="Proteomes" id="UP000249633">
    <property type="component" value="Unassembled WGS sequence"/>
</dbReference>
<keyword evidence="4" id="KW-0238">DNA-binding</keyword>
<keyword evidence="3" id="KW-0805">Transcription regulation</keyword>
<keyword evidence="2" id="KW-0067">ATP-binding</keyword>
<dbReference type="PROSITE" id="PS00675">
    <property type="entry name" value="SIGMA54_INTERACT_1"/>
    <property type="match status" value="1"/>
</dbReference>
<dbReference type="SUPFAM" id="SSF46689">
    <property type="entry name" value="Homeodomain-like"/>
    <property type="match status" value="1"/>
</dbReference>
<dbReference type="EMBL" id="QFOD01000006">
    <property type="protein sequence ID" value="PZP33472.1"/>
    <property type="molecule type" value="Genomic_DNA"/>
</dbReference>
<gene>
    <name evidence="7" type="ORF">DI603_08900</name>
</gene>
<dbReference type="CDD" id="cd00009">
    <property type="entry name" value="AAA"/>
    <property type="match status" value="1"/>
</dbReference>
<dbReference type="InterPro" id="IPR029016">
    <property type="entry name" value="GAF-like_dom_sf"/>
</dbReference>
<feature type="domain" description="Sigma-54 factor interaction" evidence="6">
    <location>
        <begin position="357"/>
        <end position="584"/>
    </location>
</feature>